<evidence type="ECO:0000256" key="1">
    <source>
        <dbReference type="ARBA" id="ARBA00000900"/>
    </source>
</evidence>
<organism evidence="5 6">
    <name type="scientific">Olea europaea subsp. europaea</name>
    <dbReference type="NCBI Taxonomy" id="158383"/>
    <lineage>
        <taxon>Eukaryota</taxon>
        <taxon>Viridiplantae</taxon>
        <taxon>Streptophyta</taxon>
        <taxon>Embryophyta</taxon>
        <taxon>Tracheophyta</taxon>
        <taxon>Spermatophyta</taxon>
        <taxon>Magnoliopsida</taxon>
        <taxon>eudicotyledons</taxon>
        <taxon>Gunneridae</taxon>
        <taxon>Pentapetalae</taxon>
        <taxon>asterids</taxon>
        <taxon>lamiids</taxon>
        <taxon>Lamiales</taxon>
        <taxon>Oleaceae</taxon>
        <taxon>Oleeae</taxon>
        <taxon>Olea</taxon>
    </lineage>
</organism>
<keyword evidence="6" id="KW-1185">Reference proteome</keyword>
<dbReference type="OrthoDB" id="4062651at2759"/>
<dbReference type="EMBL" id="CACTIH010001831">
    <property type="protein sequence ID" value="CAA2964899.1"/>
    <property type="molecule type" value="Genomic_DNA"/>
</dbReference>
<feature type="domain" description="Serine-threonine/tyrosine-protein kinase catalytic" evidence="4">
    <location>
        <begin position="16"/>
        <end position="81"/>
    </location>
</feature>
<evidence type="ECO:0000313" key="6">
    <source>
        <dbReference type="Proteomes" id="UP000594638"/>
    </source>
</evidence>
<reference evidence="5 6" key="1">
    <citation type="submission" date="2019-12" db="EMBL/GenBank/DDBJ databases">
        <authorList>
            <person name="Alioto T."/>
            <person name="Alioto T."/>
            <person name="Gomez Garrido J."/>
        </authorList>
    </citation>
    <scope>NUCLEOTIDE SEQUENCE [LARGE SCALE GENOMIC DNA]</scope>
</reference>
<accession>A0A8S0QG99</accession>
<dbReference type="GO" id="GO:0004672">
    <property type="term" value="F:protein kinase activity"/>
    <property type="evidence" value="ECO:0007669"/>
    <property type="project" value="InterPro"/>
</dbReference>
<comment type="catalytic activity">
    <reaction evidence="1">
        <text>S-ubiquitinyl-[E2 ubiquitin-conjugating enzyme]-L-cysteine + [acceptor protein]-L-lysine = [E2 ubiquitin-conjugating enzyme]-L-cysteine + N(6)-ubiquitinyl-[acceptor protein]-L-lysine.</text>
        <dbReference type="EC" id="2.3.2.27"/>
    </reaction>
</comment>
<dbReference type="Gene3D" id="1.10.510.10">
    <property type="entry name" value="Transferase(Phosphotransferase) domain 1"/>
    <property type="match status" value="1"/>
</dbReference>
<sequence>MRFKHQDNTYLKGRLVEVLNRLRHPNMVILLGACPEYDCLVYEHMENGSLEDRLYFRNSSPSIPWATLFRIAAEIATALPFPSSGKARTLRASRPQTCQYSLRQKLRQQN</sequence>
<dbReference type="PROSITE" id="PS51257">
    <property type="entry name" value="PROKAR_LIPOPROTEIN"/>
    <property type="match status" value="1"/>
</dbReference>
<evidence type="ECO:0000259" key="4">
    <source>
        <dbReference type="Pfam" id="PF07714"/>
    </source>
</evidence>
<dbReference type="GO" id="GO:0061630">
    <property type="term" value="F:ubiquitin protein ligase activity"/>
    <property type="evidence" value="ECO:0007669"/>
    <property type="project" value="UniProtKB-EC"/>
</dbReference>
<keyword evidence="3" id="KW-0833">Ubl conjugation pathway</keyword>
<dbReference type="SUPFAM" id="SSF56112">
    <property type="entry name" value="Protein kinase-like (PK-like)"/>
    <property type="match status" value="1"/>
</dbReference>
<gene>
    <name evidence="5" type="ORF">OLEA9_A035213</name>
</gene>
<dbReference type="InterPro" id="IPR011009">
    <property type="entry name" value="Kinase-like_dom_sf"/>
</dbReference>
<name>A0A8S0QG99_OLEEU</name>
<dbReference type="InterPro" id="IPR001245">
    <property type="entry name" value="Ser-Thr/Tyr_kinase_cat_dom"/>
</dbReference>
<dbReference type="PANTHER" id="PTHR45647:SF139">
    <property type="entry name" value="OS02G0152300 PROTEIN"/>
    <property type="match status" value="1"/>
</dbReference>
<dbReference type="PANTHER" id="PTHR45647">
    <property type="entry name" value="OS02G0152300 PROTEIN"/>
    <property type="match status" value="1"/>
</dbReference>
<comment type="caution">
    <text evidence="5">The sequence shown here is derived from an EMBL/GenBank/DDBJ whole genome shotgun (WGS) entry which is preliminary data.</text>
</comment>
<evidence type="ECO:0000313" key="5">
    <source>
        <dbReference type="EMBL" id="CAA2964899.1"/>
    </source>
</evidence>
<evidence type="ECO:0000256" key="2">
    <source>
        <dbReference type="ARBA" id="ARBA00012483"/>
    </source>
</evidence>
<dbReference type="InterPro" id="IPR051348">
    <property type="entry name" value="U-box_ubiquitin_ligases"/>
</dbReference>
<protein>
    <recommendedName>
        <fullName evidence="2">RING-type E3 ubiquitin transferase</fullName>
        <ecNumber evidence="2">2.3.2.27</ecNumber>
    </recommendedName>
</protein>
<proteinExistence type="predicted"/>
<dbReference type="Pfam" id="PF07714">
    <property type="entry name" value="PK_Tyr_Ser-Thr"/>
    <property type="match status" value="1"/>
</dbReference>
<dbReference type="AlphaFoldDB" id="A0A8S0QG99"/>
<evidence type="ECO:0000256" key="3">
    <source>
        <dbReference type="ARBA" id="ARBA00022786"/>
    </source>
</evidence>
<dbReference type="Proteomes" id="UP000594638">
    <property type="component" value="Unassembled WGS sequence"/>
</dbReference>
<dbReference type="Gramene" id="OE9A035213T1">
    <property type="protein sequence ID" value="OE9A035213C1"/>
    <property type="gene ID" value="OE9A035213"/>
</dbReference>
<dbReference type="EC" id="2.3.2.27" evidence="2"/>